<comment type="similarity">
    <text evidence="2 6">Belongs to the enoyl-CoA hydratase/isomerase family.</text>
</comment>
<dbReference type="Proteomes" id="UP001226762">
    <property type="component" value="Unassembled WGS sequence"/>
</dbReference>
<dbReference type="NCBIfam" id="NF005699">
    <property type="entry name" value="PRK07509.1"/>
    <property type="match status" value="1"/>
</dbReference>
<dbReference type="AlphaFoldDB" id="A0AAE4B6H9"/>
<reference evidence="7" key="1">
    <citation type="submission" date="2022-07" db="EMBL/GenBank/DDBJ databases">
        <authorList>
            <person name="Otstavnykh N."/>
            <person name="Isaeva M."/>
            <person name="Bystritskaya E."/>
        </authorList>
    </citation>
    <scope>NUCLEOTIDE SEQUENCE</scope>
    <source>
        <strain evidence="7">KCTC 52189</strain>
    </source>
</reference>
<gene>
    <name evidence="7" type="ORF">NO357_20770</name>
</gene>
<dbReference type="GO" id="GO:0016853">
    <property type="term" value="F:isomerase activity"/>
    <property type="evidence" value="ECO:0007669"/>
    <property type="project" value="UniProtKB-KW"/>
</dbReference>
<dbReference type="PANTHER" id="PTHR43149:SF1">
    <property type="entry name" value="DELTA(3,5)-DELTA(2,4)-DIENOYL-COA ISOMERASE, MITOCHONDRIAL"/>
    <property type="match status" value="1"/>
</dbReference>
<protein>
    <submittedName>
        <fullName evidence="7">Crotonase/enoyl-CoA hydratase family protein</fullName>
    </submittedName>
</protein>
<dbReference type="Gene3D" id="1.10.12.10">
    <property type="entry name" value="Lyase 2-enoyl-coa Hydratase, Chain A, domain 2"/>
    <property type="match status" value="1"/>
</dbReference>
<evidence type="ECO:0000256" key="4">
    <source>
        <dbReference type="ARBA" id="ARBA00023098"/>
    </source>
</evidence>
<dbReference type="EMBL" id="JANHAX010000009">
    <property type="protein sequence ID" value="MDQ2092345.1"/>
    <property type="molecule type" value="Genomic_DNA"/>
</dbReference>
<keyword evidence="4" id="KW-0443">Lipid metabolism</keyword>
<evidence type="ECO:0000256" key="2">
    <source>
        <dbReference type="ARBA" id="ARBA00005254"/>
    </source>
</evidence>
<keyword evidence="5" id="KW-0413">Isomerase</keyword>
<dbReference type="Gene3D" id="3.90.226.10">
    <property type="entry name" value="2-enoyl-CoA Hydratase, Chain A, domain 1"/>
    <property type="match status" value="1"/>
</dbReference>
<dbReference type="InterPro" id="IPR001753">
    <property type="entry name" value="Enoyl-CoA_hydra/iso"/>
</dbReference>
<dbReference type="RefSeq" id="WP_306737656.1">
    <property type="nucleotide sequence ID" value="NZ_JANHAX010000009.1"/>
</dbReference>
<dbReference type="InterPro" id="IPR045002">
    <property type="entry name" value="Ech1-like"/>
</dbReference>
<dbReference type="InterPro" id="IPR014748">
    <property type="entry name" value="Enoyl-CoA_hydra_C"/>
</dbReference>
<comment type="caution">
    <text evidence="7">The sequence shown here is derived from an EMBL/GenBank/DDBJ whole genome shotgun (WGS) entry which is preliminary data.</text>
</comment>
<evidence type="ECO:0000313" key="7">
    <source>
        <dbReference type="EMBL" id="MDQ2092345.1"/>
    </source>
</evidence>
<evidence type="ECO:0000256" key="6">
    <source>
        <dbReference type="RuleBase" id="RU003707"/>
    </source>
</evidence>
<evidence type="ECO:0000256" key="5">
    <source>
        <dbReference type="ARBA" id="ARBA00023235"/>
    </source>
</evidence>
<evidence type="ECO:0000256" key="1">
    <source>
        <dbReference type="ARBA" id="ARBA00005005"/>
    </source>
</evidence>
<dbReference type="GO" id="GO:0006631">
    <property type="term" value="P:fatty acid metabolic process"/>
    <property type="evidence" value="ECO:0007669"/>
    <property type="project" value="UniProtKB-KW"/>
</dbReference>
<name>A0AAE4B6H9_9RHOB</name>
<organism evidence="7 8">
    <name type="scientific">Marimonas arenosa</name>
    <dbReference type="NCBI Taxonomy" id="1795305"/>
    <lineage>
        <taxon>Bacteria</taxon>
        <taxon>Pseudomonadati</taxon>
        <taxon>Pseudomonadota</taxon>
        <taxon>Alphaproteobacteria</taxon>
        <taxon>Rhodobacterales</taxon>
        <taxon>Paracoccaceae</taxon>
        <taxon>Marimonas</taxon>
    </lineage>
</organism>
<dbReference type="SUPFAM" id="SSF52096">
    <property type="entry name" value="ClpP/crotonase"/>
    <property type="match status" value="1"/>
</dbReference>
<evidence type="ECO:0000313" key="8">
    <source>
        <dbReference type="Proteomes" id="UP001226762"/>
    </source>
</evidence>
<dbReference type="PANTHER" id="PTHR43149">
    <property type="entry name" value="ENOYL-COA HYDRATASE"/>
    <property type="match status" value="1"/>
</dbReference>
<dbReference type="Pfam" id="PF00378">
    <property type="entry name" value="ECH_1"/>
    <property type="match status" value="1"/>
</dbReference>
<keyword evidence="3" id="KW-0276">Fatty acid metabolism</keyword>
<sequence length="263" mass="28117">MARVSTEIRDHVAHVTLTRGDKMNGVDQAMAEAIVAAGEALVGNDDIRAVVLSGAGRAFCAGLDVASFAQLAAGDPHARIMSRLEGKNTNLFQEVAMVWRRVPVPVIAALHGVVFGAGFQLALGADIRIAHPETQLSVMEMKWGLVPDMGGMVLMPRLMRSDVIRRMTYTAEPVKAAQGMDWGFVTELAEDPLVAAGQLAEIIAKKSPSAVRAAKRLIAVAESGTDETEVLLAESREQADLIGKPHQMEVIAANMQKRAPDFG</sequence>
<dbReference type="InterPro" id="IPR029045">
    <property type="entry name" value="ClpP/crotonase-like_dom_sf"/>
</dbReference>
<accession>A0AAE4B6H9</accession>
<proteinExistence type="inferred from homology"/>
<dbReference type="InterPro" id="IPR018376">
    <property type="entry name" value="Enoyl-CoA_hyd/isom_CS"/>
</dbReference>
<keyword evidence="8" id="KW-1185">Reference proteome</keyword>
<comment type="pathway">
    <text evidence="1">Lipid metabolism; fatty acid beta-oxidation.</text>
</comment>
<reference evidence="7" key="2">
    <citation type="submission" date="2023-02" db="EMBL/GenBank/DDBJ databases">
        <title>'Rhodoalgimonas zhirmunskyi' gen. nov., isolated from a red alga.</title>
        <authorList>
            <person name="Nedashkovskaya O.I."/>
            <person name="Otstavnykh N.Y."/>
            <person name="Bystritskaya E.P."/>
            <person name="Balabanova L.A."/>
            <person name="Isaeva M.P."/>
        </authorList>
    </citation>
    <scope>NUCLEOTIDE SEQUENCE</scope>
    <source>
        <strain evidence="7">KCTC 52189</strain>
    </source>
</reference>
<evidence type="ECO:0000256" key="3">
    <source>
        <dbReference type="ARBA" id="ARBA00022832"/>
    </source>
</evidence>
<dbReference type="PROSITE" id="PS00166">
    <property type="entry name" value="ENOYL_COA_HYDRATASE"/>
    <property type="match status" value="1"/>
</dbReference>
<dbReference type="CDD" id="cd06558">
    <property type="entry name" value="crotonase-like"/>
    <property type="match status" value="1"/>
</dbReference>